<dbReference type="Proteomes" id="UP000070444">
    <property type="component" value="Unassembled WGS sequence"/>
</dbReference>
<dbReference type="AlphaFoldDB" id="A0A137P0Z9"/>
<gene>
    <name evidence="1" type="ORF">CONCODRAFT_8945</name>
</gene>
<sequence>MSPIKYSINNFSSSRSSDLQIFGLDKLHHYTIQFPLLSKPRLISNEGECLCRVYNDHSNAFLRYIGLQKSNQIFTIKLVPELGECLFEPLNRDASANKVQFSWKLLKDQHALHLIDTSSGQLVAKVECSAKGFELATIQFYRVLDEQLSLALIFSGCILLNQSKLLKLASKKSSGLSKSNTI</sequence>
<evidence type="ECO:0000313" key="2">
    <source>
        <dbReference type="Proteomes" id="UP000070444"/>
    </source>
</evidence>
<accession>A0A137P0Z9</accession>
<dbReference type="EMBL" id="KQ964563">
    <property type="protein sequence ID" value="KXN68735.1"/>
    <property type="molecule type" value="Genomic_DNA"/>
</dbReference>
<protein>
    <submittedName>
        <fullName evidence="1">Uncharacterized protein</fullName>
    </submittedName>
</protein>
<name>A0A137P0Z9_CONC2</name>
<proteinExistence type="predicted"/>
<reference evidence="1 2" key="1">
    <citation type="journal article" date="2015" name="Genome Biol. Evol.">
        <title>Phylogenomic analyses indicate that early fungi evolved digesting cell walls of algal ancestors of land plants.</title>
        <authorList>
            <person name="Chang Y."/>
            <person name="Wang S."/>
            <person name="Sekimoto S."/>
            <person name="Aerts A.L."/>
            <person name="Choi C."/>
            <person name="Clum A."/>
            <person name="LaButti K.M."/>
            <person name="Lindquist E.A."/>
            <person name="Yee Ngan C."/>
            <person name="Ohm R.A."/>
            <person name="Salamov A.A."/>
            <person name="Grigoriev I.V."/>
            <person name="Spatafora J.W."/>
            <person name="Berbee M.L."/>
        </authorList>
    </citation>
    <scope>NUCLEOTIDE SEQUENCE [LARGE SCALE GENOMIC DNA]</scope>
    <source>
        <strain evidence="1 2">NRRL 28638</strain>
    </source>
</reference>
<organism evidence="1 2">
    <name type="scientific">Conidiobolus coronatus (strain ATCC 28846 / CBS 209.66 / NRRL 28638)</name>
    <name type="common">Delacroixia coronata</name>
    <dbReference type="NCBI Taxonomy" id="796925"/>
    <lineage>
        <taxon>Eukaryota</taxon>
        <taxon>Fungi</taxon>
        <taxon>Fungi incertae sedis</taxon>
        <taxon>Zoopagomycota</taxon>
        <taxon>Entomophthoromycotina</taxon>
        <taxon>Entomophthoromycetes</taxon>
        <taxon>Entomophthorales</taxon>
        <taxon>Ancylistaceae</taxon>
        <taxon>Conidiobolus</taxon>
    </lineage>
</organism>
<keyword evidence="2" id="KW-1185">Reference proteome</keyword>
<evidence type="ECO:0000313" key="1">
    <source>
        <dbReference type="EMBL" id="KXN68735.1"/>
    </source>
</evidence>